<dbReference type="InterPro" id="IPR029676">
    <property type="entry name" value="CFAP221"/>
</dbReference>
<dbReference type="GO" id="GO:0044458">
    <property type="term" value="P:motile cilium assembly"/>
    <property type="evidence" value="ECO:0007669"/>
    <property type="project" value="TreeGrafter"/>
</dbReference>
<accession>A0A9W6Y321</accession>
<dbReference type="GO" id="GO:0097729">
    <property type="term" value="C:9+2 motile cilium"/>
    <property type="evidence" value="ECO:0007669"/>
    <property type="project" value="TreeGrafter"/>
</dbReference>
<organism evidence="2 3">
    <name type="scientific">Phytophthora fragariaefolia</name>
    <dbReference type="NCBI Taxonomy" id="1490495"/>
    <lineage>
        <taxon>Eukaryota</taxon>
        <taxon>Sar</taxon>
        <taxon>Stramenopiles</taxon>
        <taxon>Oomycota</taxon>
        <taxon>Peronosporomycetes</taxon>
        <taxon>Peronosporales</taxon>
        <taxon>Peronosporaceae</taxon>
        <taxon>Phytophthora</taxon>
    </lineage>
</organism>
<protein>
    <submittedName>
        <fullName evidence="2">Unnamed protein product</fullName>
    </submittedName>
</protein>
<dbReference type="EMBL" id="BSXT01002805">
    <property type="protein sequence ID" value="GMF51042.1"/>
    <property type="molecule type" value="Genomic_DNA"/>
</dbReference>
<sequence length="948" mass="106064">MTTTTDEMLFARPASVHFGGFQLERSVTQRVRVHNNGAKAVRLRYTFPAGKKGFKASFASTDRPPFVSPGLSEEILVSFTPPPAGFQYYYDCIQVRCEEVAYGSSADVARSGATLIPLHAYPMVNEVAFPTRMDFGVVPRGTCARKYVDITCSVPVEFEYELRVTKPHPAFTVFPLTGNIPPRGEARIELEFRPLMYATASAELELHVSQLGFIPRVCTLVGSSSSTAVESSSAIEAVWQKTSLTAPNTAQEKPRGGSEAQRKPSNVSALNNGVQSTSRKYAEKPEFDDTDGEVELEKVGGIEIPPDLNSVTSVSFVLNQEPGKLKPKDLKKAIAANRALQQQQREEQAKLSAASVLGGEDESVSTLSFQTLMREENSFLERSGVSKQVKDMFFQQELREIAEAEKALEFQSQKVHLGQRLLSREQIAQIVRLRELNSQALSRQQRERLRTTFVNMTYEPPIISDNQHNQSGGDEFLLPGECKTAVLPAHFVPAYTPDFKPYKNDMWARRQRLLRRLVRAVSTCIIRLRAQKRLNCIRAWLGGAKTRARVREKVALDWEASTQAGGDGSVSIETKLQNPEQERHDSESNTDNCQYYLLSFPVLEESTTQKRRDKIALPTDWELKFNSFTFMELKPRDEALLMGHEPLPLPTLPTYVPLEQGRKLRQGAVGECGVVTSLLQTSETNPQSTERSNNEQLQAVILPSLLETLPPDAFLRPQASVRPLMKMQDSRDTEPCFVLRPRRVFRSPPSSFFAWQSSQIGLVSVVGSHDSASLYLSDVFIGSADRKPVEPIFPLSVESSTTEASQSIFGDIWSVITTATPSLADRAEEVSSLSDSESDNDYENDTSSKQISWKQAQDLFEDEEGGGLEANLDIYEAGELVGCEKGVYSFERYRHLIRQERVYNSHRQERLEQLPKVRAELTGNYATCRPNFKMCWCITAAPCHFSAD</sequence>
<evidence type="ECO:0000256" key="1">
    <source>
        <dbReference type="SAM" id="MobiDB-lite"/>
    </source>
</evidence>
<keyword evidence="3" id="KW-1185">Reference proteome</keyword>
<proteinExistence type="predicted"/>
<gene>
    <name evidence="2" type="ORF">Pfra01_002052100</name>
</gene>
<comment type="caution">
    <text evidence="2">The sequence shown here is derived from an EMBL/GenBank/DDBJ whole genome shotgun (WGS) entry which is preliminary data.</text>
</comment>
<dbReference type="PANTHER" id="PTHR46500">
    <property type="entry name" value="CILIA- AND FLAGELLA-ASSOCIATED PROTEIN 221"/>
    <property type="match status" value="1"/>
</dbReference>
<feature type="region of interest" description="Disordered" evidence="1">
    <location>
        <begin position="245"/>
        <end position="292"/>
    </location>
</feature>
<dbReference type="AlphaFoldDB" id="A0A9W6Y321"/>
<feature type="compositionally biased region" description="Basic and acidic residues" evidence="1">
    <location>
        <begin position="252"/>
        <end position="262"/>
    </location>
</feature>
<feature type="region of interest" description="Disordered" evidence="1">
    <location>
        <begin position="827"/>
        <end position="849"/>
    </location>
</feature>
<dbReference type="OrthoDB" id="5538672at2759"/>
<dbReference type="Proteomes" id="UP001165121">
    <property type="component" value="Unassembled WGS sequence"/>
</dbReference>
<dbReference type="GO" id="GO:0003341">
    <property type="term" value="P:cilium movement"/>
    <property type="evidence" value="ECO:0007669"/>
    <property type="project" value="InterPro"/>
</dbReference>
<evidence type="ECO:0000313" key="2">
    <source>
        <dbReference type="EMBL" id="GMF51042.1"/>
    </source>
</evidence>
<dbReference type="PANTHER" id="PTHR46500:SF1">
    <property type="entry name" value="CILIA- AND FLAGELLA-ASSOCIATED PROTEIN 221"/>
    <property type="match status" value="1"/>
</dbReference>
<feature type="region of interest" description="Disordered" evidence="1">
    <location>
        <begin position="561"/>
        <end position="589"/>
    </location>
</feature>
<reference evidence="2" key="1">
    <citation type="submission" date="2023-04" db="EMBL/GenBank/DDBJ databases">
        <title>Phytophthora fragariaefolia NBRC 109709.</title>
        <authorList>
            <person name="Ichikawa N."/>
            <person name="Sato H."/>
            <person name="Tonouchi N."/>
        </authorList>
    </citation>
    <scope>NUCLEOTIDE SEQUENCE</scope>
    <source>
        <strain evidence="2">NBRC 109709</strain>
    </source>
</reference>
<dbReference type="InterPro" id="IPR013783">
    <property type="entry name" value="Ig-like_fold"/>
</dbReference>
<feature type="compositionally biased region" description="Polar residues" evidence="1">
    <location>
        <begin position="263"/>
        <end position="279"/>
    </location>
</feature>
<name>A0A9W6Y321_9STRA</name>
<dbReference type="Gene3D" id="2.60.40.10">
    <property type="entry name" value="Immunoglobulins"/>
    <property type="match status" value="1"/>
</dbReference>
<evidence type="ECO:0000313" key="3">
    <source>
        <dbReference type="Proteomes" id="UP001165121"/>
    </source>
</evidence>